<name>K3YBJ2_SETIT</name>
<reference evidence="2" key="2">
    <citation type="submission" date="2018-08" db="UniProtKB">
        <authorList>
            <consortium name="EnsemblPlants"/>
        </authorList>
    </citation>
    <scope>IDENTIFICATION</scope>
    <source>
        <strain evidence="2">Yugu1</strain>
    </source>
</reference>
<organism evidence="2 3">
    <name type="scientific">Setaria italica</name>
    <name type="common">Foxtail millet</name>
    <name type="synonym">Panicum italicum</name>
    <dbReference type="NCBI Taxonomy" id="4555"/>
    <lineage>
        <taxon>Eukaryota</taxon>
        <taxon>Viridiplantae</taxon>
        <taxon>Streptophyta</taxon>
        <taxon>Embryophyta</taxon>
        <taxon>Tracheophyta</taxon>
        <taxon>Spermatophyta</taxon>
        <taxon>Magnoliopsida</taxon>
        <taxon>Liliopsida</taxon>
        <taxon>Poales</taxon>
        <taxon>Poaceae</taxon>
        <taxon>PACMAD clade</taxon>
        <taxon>Panicoideae</taxon>
        <taxon>Panicodae</taxon>
        <taxon>Paniceae</taxon>
        <taxon>Cenchrinae</taxon>
        <taxon>Setaria</taxon>
    </lineage>
</organism>
<keyword evidence="3" id="KW-1185">Reference proteome</keyword>
<evidence type="ECO:0000313" key="3">
    <source>
        <dbReference type="Proteomes" id="UP000004995"/>
    </source>
</evidence>
<dbReference type="EnsemblPlants" id="KQK98842">
    <property type="protein sequence ID" value="KQK98842"/>
    <property type="gene ID" value="SETIT_011586mg"/>
</dbReference>
<dbReference type="EMBL" id="AGNK02004507">
    <property type="status" value="NOT_ANNOTATED_CDS"/>
    <property type="molecule type" value="Genomic_DNA"/>
</dbReference>
<feature type="transmembrane region" description="Helical" evidence="1">
    <location>
        <begin position="24"/>
        <end position="46"/>
    </location>
</feature>
<reference evidence="3" key="1">
    <citation type="journal article" date="2012" name="Nat. Biotechnol.">
        <title>Reference genome sequence of the model plant Setaria.</title>
        <authorList>
            <person name="Bennetzen J.L."/>
            <person name="Schmutz J."/>
            <person name="Wang H."/>
            <person name="Percifield R."/>
            <person name="Hawkins J."/>
            <person name="Pontaroli A.C."/>
            <person name="Estep M."/>
            <person name="Feng L."/>
            <person name="Vaughn J.N."/>
            <person name="Grimwood J."/>
            <person name="Jenkins J."/>
            <person name="Barry K."/>
            <person name="Lindquist E."/>
            <person name="Hellsten U."/>
            <person name="Deshpande S."/>
            <person name="Wang X."/>
            <person name="Wu X."/>
            <person name="Mitros T."/>
            <person name="Triplett J."/>
            <person name="Yang X."/>
            <person name="Ye C.Y."/>
            <person name="Mauro-Herrera M."/>
            <person name="Wang L."/>
            <person name="Li P."/>
            <person name="Sharma M."/>
            <person name="Sharma R."/>
            <person name="Ronald P.C."/>
            <person name="Panaud O."/>
            <person name="Kellogg E.A."/>
            <person name="Brutnell T.P."/>
            <person name="Doust A.N."/>
            <person name="Tuskan G.A."/>
            <person name="Rokhsar D."/>
            <person name="Devos K.M."/>
        </authorList>
    </citation>
    <scope>NUCLEOTIDE SEQUENCE [LARGE SCALE GENOMIC DNA]</scope>
    <source>
        <strain evidence="3">cv. Yugu1</strain>
    </source>
</reference>
<keyword evidence="1" id="KW-1133">Transmembrane helix</keyword>
<evidence type="ECO:0000256" key="1">
    <source>
        <dbReference type="SAM" id="Phobius"/>
    </source>
</evidence>
<dbReference type="HOGENOM" id="CLU_2946088_0_0_1"/>
<accession>K3YBJ2</accession>
<protein>
    <submittedName>
        <fullName evidence="2">Uncharacterized protein</fullName>
    </submittedName>
</protein>
<dbReference type="InParanoid" id="K3YBJ2"/>
<keyword evidence="1" id="KW-0812">Transmembrane</keyword>
<sequence>MHETQKKRSIDGSSPKEHPLNKRVATFTITTSAFMVCFTLILACCTSSTMEKFMPKVLKQ</sequence>
<dbReference type="Proteomes" id="UP000004995">
    <property type="component" value="Unassembled WGS sequence"/>
</dbReference>
<proteinExistence type="predicted"/>
<dbReference type="Gramene" id="KQK98842">
    <property type="protein sequence ID" value="KQK98842"/>
    <property type="gene ID" value="SETIT_011586mg"/>
</dbReference>
<evidence type="ECO:0000313" key="2">
    <source>
        <dbReference type="EnsemblPlants" id="KQK98842"/>
    </source>
</evidence>
<dbReference type="AlphaFoldDB" id="K3YBJ2"/>
<keyword evidence="1" id="KW-0472">Membrane</keyword>